<keyword evidence="1" id="KW-1133">Transmembrane helix</keyword>
<evidence type="ECO:0000256" key="1">
    <source>
        <dbReference type="SAM" id="Phobius"/>
    </source>
</evidence>
<organism evidence="2 3">
    <name type="scientific">Ruegeria marisrubri</name>
    <dbReference type="NCBI Taxonomy" id="1685379"/>
    <lineage>
        <taxon>Bacteria</taxon>
        <taxon>Pseudomonadati</taxon>
        <taxon>Pseudomonadota</taxon>
        <taxon>Alphaproteobacteria</taxon>
        <taxon>Rhodobacterales</taxon>
        <taxon>Roseobacteraceae</taxon>
        <taxon>Ruegeria</taxon>
    </lineage>
</organism>
<dbReference type="AlphaFoldDB" id="A0A101CZB7"/>
<evidence type="ECO:0000313" key="3">
    <source>
        <dbReference type="Proteomes" id="UP000053791"/>
    </source>
</evidence>
<name>A0A101CZB7_9RHOB</name>
<feature type="transmembrane region" description="Helical" evidence="1">
    <location>
        <begin position="89"/>
        <end position="109"/>
    </location>
</feature>
<protein>
    <submittedName>
        <fullName evidence="2">Uncharacterized protein</fullName>
    </submittedName>
</protein>
<sequence>MMLMAWIFLGVPDIDLALMPILHHRSIITHSILPALVFLILGRSLGAAPIAGALIGISVHLACDMLSPMVGFAQIWLPQPFLIPLGPLSYLWLGANVLVGYVLALRLAMASLHPGIAVPFAVALSGVTGAAYGALNEQSAAAVMVSVLFPLMTAGWLFLRSRTKAA</sequence>
<reference evidence="2 3" key="1">
    <citation type="submission" date="2015-12" db="EMBL/GenBank/DDBJ databases">
        <authorList>
            <person name="Shamseldin A."/>
            <person name="Moawad H."/>
            <person name="Abd El-Rahim W.M."/>
            <person name="Sadowsky M.J."/>
        </authorList>
    </citation>
    <scope>NUCLEOTIDE SEQUENCE [LARGE SCALE GENOMIC DNA]</scope>
    <source>
        <strain evidence="2 3">ZGT118</strain>
    </source>
</reference>
<dbReference type="EMBL" id="LQBQ01000001">
    <property type="protein sequence ID" value="KUJ86004.1"/>
    <property type="molecule type" value="Genomic_DNA"/>
</dbReference>
<dbReference type="Proteomes" id="UP000053791">
    <property type="component" value="Unassembled WGS sequence"/>
</dbReference>
<keyword evidence="1" id="KW-0812">Transmembrane</keyword>
<feature type="transmembrane region" description="Helical" evidence="1">
    <location>
        <begin position="141"/>
        <end position="159"/>
    </location>
</feature>
<evidence type="ECO:0000313" key="2">
    <source>
        <dbReference type="EMBL" id="KUJ86004.1"/>
    </source>
</evidence>
<comment type="caution">
    <text evidence="2">The sequence shown here is derived from an EMBL/GenBank/DDBJ whole genome shotgun (WGS) entry which is preliminary data.</text>
</comment>
<proteinExistence type="predicted"/>
<keyword evidence="3" id="KW-1185">Reference proteome</keyword>
<accession>A0A101CZB7</accession>
<keyword evidence="1" id="KW-0472">Membrane</keyword>
<gene>
    <name evidence="2" type="ORF">AVO45_03265</name>
</gene>
<feature type="transmembrane region" description="Helical" evidence="1">
    <location>
        <begin position="116"/>
        <end position="135"/>
    </location>
</feature>
<dbReference type="STRING" id="1685379.AVO45_03265"/>